<dbReference type="EMBL" id="JYDS01003706">
    <property type="protein sequence ID" value="KRY95874.1"/>
    <property type="molecule type" value="Genomic_DNA"/>
</dbReference>
<proteinExistence type="predicted"/>
<evidence type="ECO:0000313" key="2">
    <source>
        <dbReference type="Proteomes" id="UP000054805"/>
    </source>
</evidence>
<organism evidence="1 2">
    <name type="scientific">Trichinella pseudospiralis</name>
    <name type="common">Parasitic roundworm</name>
    <dbReference type="NCBI Taxonomy" id="6337"/>
    <lineage>
        <taxon>Eukaryota</taxon>
        <taxon>Metazoa</taxon>
        <taxon>Ecdysozoa</taxon>
        <taxon>Nematoda</taxon>
        <taxon>Enoplea</taxon>
        <taxon>Dorylaimia</taxon>
        <taxon>Trichinellida</taxon>
        <taxon>Trichinellidae</taxon>
        <taxon>Trichinella</taxon>
    </lineage>
</organism>
<comment type="caution">
    <text evidence="1">The sequence shown here is derived from an EMBL/GenBank/DDBJ whole genome shotgun (WGS) entry which is preliminary data.</text>
</comment>
<dbReference type="Proteomes" id="UP000054805">
    <property type="component" value="Unassembled WGS sequence"/>
</dbReference>
<protein>
    <submittedName>
        <fullName evidence="1">Uncharacterized protein</fullName>
    </submittedName>
</protein>
<sequence>MGIYALAGECSWRHLTTGPGCIGEKQDVIRGGKVPPVSK</sequence>
<keyword evidence="2" id="KW-1185">Reference proteome</keyword>
<accession>A0A0V1GCP2</accession>
<name>A0A0V1GCP2_TRIPS</name>
<dbReference type="AlphaFoldDB" id="A0A0V1GCP2"/>
<evidence type="ECO:0000313" key="1">
    <source>
        <dbReference type="EMBL" id="KRY95874.1"/>
    </source>
</evidence>
<gene>
    <name evidence="1" type="ORF">T4B_6279</name>
</gene>
<reference evidence="1 2" key="1">
    <citation type="submission" date="2015-01" db="EMBL/GenBank/DDBJ databases">
        <title>Evolution of Trichinella species and genotypes.</title>
        <authorList>
            <person name="Korhonen P.K."/>
            <person name="Edoardo P."/>
            <person name="Giuseppe L.R."/>
            <person name="Gasser R.B."/>
        </authorList>
    </citation>
    <scope>NUCLEOTIDE SEQUENCE [LARGE SCALE GENOMIC DNA]</scope>
    <source>
        <strain evidence="1">ISS588</strain>
    </source>
</reference>